<dbReference type="EMBL" id="RIAR02000001">
    <property type="protein sequence ID" value="NSL85895.1"/>
    <property type="molecule type" value="Genomic_DNA"/>
</dbReference>
<dbReference type="PANTHER" id="PTHR43133">
    <property type="entry name" value="RNA POLYMERASE ECF-TYPE SIGMA FACTO"/>
    <property type="match status" value="1"/>
</dbReference>
<dbReference type="Pfam" id="PF04542">
    <property type="entry name" value="Sigma70_r2"/>
    <property type="match status" value="1"/>
</dbReference>
<evidence type="ECO:0000256" key="1">
    <source>
        <dbReference type="ARBA" id="ARBA00010641"/>
    </source>
</evidence>
<feature type="domain" description="RNA polymerase sigma factor 70 region 4 type 2" evidence="6">
    <location>
        <begin position="128"/>
        <end position="169"/>
    </location>
</feature>
<evidence type="ECO:0000256" key="4">
    <source>
        <dbReference type="ARBA" id="ARBA00023163"/>
    </source>
</evidence>
<dbReference type="InterPro" id="IPR039425">
    <property type="entry name" value="RNA_pol_sigma-70-like"/>
</dbReference>
<dbReference type="InterPro" id="IPR013249">
    <property type="entry name" value="RNA_pol_sigma70_r4_t2"/>
</dbReference>
<comment type="similarity">
    <text evidence="1">Belongs to the sigma-70 factor family. ECF subfamily.</text>
</comment>
<organism evidence="7 8">
    <name type="scientific">Chitinophaga solisilvae</name>
    <dbReference type="NCBI Taxonomy" id="1233460"/>
    <lineage>
        <taxon>Bacteria</taxon>
        <taxon>Pseudomonadati</taxon>
        <taxon>Bacteroidota</taxon>
        <taxon>Chitinophagia</taxon>
        <taxon>Chitinophagales</taxon>
        <taxon>Chitinophagaceae</taxon>
        <taxon>Chitinophaga</taxon>
    </lineage>
</organism>
<reference evidence="7" key="1">
    <citation type="submission" date="2020-05" db="EMBL/GenBank/DDBJ databases">
        <title>Chitinophaga laudate sp. nov., isolated from a tropical peat swamp.</title>
        <authorList>
            <person name="Goh C.B.S."/>
            <person name="Lee M.S."/>
            <person name="Parimannan S."/>
            <person name="Pasbakhsh P."/>
            <person name="Yule C.M."/>
            <person name="Rajandas H."/>
            <person name="Loke S."/>
            <person name="Croft L."/>
            <person name="Tan J.B.L."/>
        </authorList>
    </citation>
    <scope>NUCLEOTIDE SEQUENCE</scope>
    <source>
        <strain evidence="7">Mgbs1</strain>
    </source>
</reference>
<keyword evidence="4" id="KW-0804">Transcription</keyword>
<protein>
    <submittedName>
        <fullName evidence="7">Sigma-70 family RNA polymerase sigma factor</fullName>
    </submittedName>
</protein>
<dbReference type="InterPro" id="IPR013325">
    <property type="entry name" value="RNA_pol_sigma_r2"/>
</dbReference>
<dbReference type="GO" id="GO:0016987">
    <property type="term" value="F:sigma factor activity"/>
    <property type="evidence" value="ECO:0007669"/>
    <property type="project" value="UniProtKB-KW"/>
</dbReference>
<dbReference type="OrthoDB" id="659948at2"/>
<dbReference type="InterPro" id="IPR007627">
    <property type="entry name" value="RNA_pol_sigma70_r2"/>
</dbReference>
<dbReference type="Gene3D" id="1.10.10.10">
    <property type="entry name" value="Winged helix-like DNA-binding domain superfamily/Winged helix DNA-binding domain"/>
    <property type="match status" value="1"/>
</dbReference>
<comment type="caution">
    <text evidence="7">The sequence shown here is derived from an EMBL/GenBank/DDBJ whole genome shotgun (WGS) entry which is preliminary data.</text>
</comment>
<evidence type="ECO:0000259" key="6">
    <source>
        <dbReference type="Pfam" id="PF08281"/>
    </source>
</evidence>
<dbReference type="Pfam" id="PF08281">
    <property type="entry name" value="Sigma70_r4_2"/>
    <property type="match status" value="1"/>
</dbReference>
<evidence type="ECO:0000256" key="2">
    <source>
        <dbReference type="ARBA" id="ARBA00023015"/>
    </source>
</evidence>
<dbReference type="InterPro" id="IPR014284">
    <property type="entry name" value="RNA_pol_sigma-70_dom"/>
</dbReference>
<evidence type="ECO:0000313" key="7">
    <source>
        <dbReference type="EMBL" id="NSL85895.1"/>
    </source>
</evidence>
<dbReference type="InterPro" id="IPR013324">
    <property type="entry name" value="RNA_pol_sigma_r3/r4-like"/>
</dbReference>
<dbReference type="AlphaFoldDB" id="A0A3S1CS38"/>
<dbReference type="SUPFAM" id="SSF88946">
    <property type="entry name" value="Sigma2 domain of RNA polymerase sigma factors"/>
    <property type="match status" value="1"/>
</dbReference>
<keyword evidence="2" id="KW-0805">Transcription regulation</keyword>
<gene>
    <name evidence="7" type="ORF">ECE50_003570</name>
</gene>
<sequence length="190" mass="22639">MNAVQEMEWFRRIKQDDVQAFNLLFNRYWERLYLFAYRKIQSEDDAKDIIQNIFITCWLKRHQIDIQTSVEAYLFSMTRYELLSFISRSIKLREKLDLLTQVILPAFEEPLLPMEARDIDQLVKQEEEKLPARMKQIFRMAREQNLSIREISTQLQLSEQNVRNQLNTAITKVKIGLGEAVLAAIFISHL</sequence>
<evidence type="ECO:0000259" key="5">
    <source>
        <dbReference type="Pfam" id="PF04542"/>
    </source>
</evidence>
<dbReference type="Proteomes" id="UP000281028">
    <property type="component" value="Unassembled WGS sequence"/>
</dbReference>
<keyword evidence="3" id="KW-0731">Sigma factor</keyword>
<dbReference type="GO" id="GO:0006352">
    <property type="term" value="P:DNA-templated transcription initiation"/>
    <property type="evidence" value="ECO:0007669"/>
    <property type="project" value="InterPro"/>
</dbReference>
<proteinExistence type="inferred from homology"/>
<dbReference type="GO" id="GO:0003677">
    <property type="term" value="F:DNA binding"/>
    <property type="evidence" value="ECO:0007669"/>
    <property type="project" value="InterPro"/>
</dbReference>
<accession>A0A3S1CS38</accession>
<evidence type="ECO:0000313" key="8">
    <source>
        <dbReference type="Proteomes" id="UP000281028"/>
    </source>
</evidence>
<dbReference type="SUPFAM" id="SSF88659">
    <property type="entry name" value="Sigma3 and sigma4 domains of RNA polymerase sigma factors"/>
    <property type="match status" value="1"/>
</dbReference>
<evidence type="ECO:0000256" key="3">
    <source>
        <dbReference type="ARBA" id="ARBA00023082"/>
    </source>
</evidence>
<dbReference type="PANTHER" id="PTHR43133:SF46">
    <property type="entry name" value="RNA POLYMERASE SIGMA-70 FACTOR ECF SUBFAMILY"/>
    <property type="match status" value="1"/>
</dbReference>
<name>A0A3S1CS38_9BACT</name>
<dbReference type="NCBIfam" id="TIGR02937">
    <property type="entry name" value="sigma70-ECF"/>
    <property type="match status" value="1"/>
</dbReference>
<feature type="domain" description="RNA polymerase sigma-70 region 2" evidence="5">
    <location>
        <begin position="24"/>
        <end position="88"/>
    </location>
</feature>
<dbReference type="InterPro" id="IPR036388">
    <property type="entry name" value="WH-like_DNA-bd_sf"/>
</dbReference>
<dbReference type="Gene3D" id="1.10.1740.10">
    <property type="match status" value="1"/>
</dbReference>
<keyword evidence="8" id="KW-1185">Reference proteome</keyword>